<name>A0ABR6NJA7_9SPHN</name>
<protein>
    <submittedName>
        <fullName evidence="2">Uncharacterized protein</fullName>
    </submittedName>
</protein>
<gene>
    <name evidence="2" type="ORF">HNP60_003336</name>
</gene>
<keyword evidence="1" id="KW-0812">Transmembrane</keyword>
<dbReference type="RefSeq" id="WP_014077697.1">
    <property type="nucleotide sequence ID" value="NZ_JACHKA010000001.1"/>
</dbReference>
<proteinExistence type="predicted"/>
<reference evidence="2 3" key="1">
    <citation type="submission" date="2020-08" db="EMBL/GenBank/DDBJ databases">
        <title>Exploring microbial biodiversity for novel pathways involved in the catabolism of aromatic compounds derived from lignin.</title>
        <authorList>
            <person name="Elkins J."/>
        </authorList>
    </citation>
    <scope>NUCLEOTIDE SEQUENCE [LARGE SCALE GENOMIC DNA]</scope>
    <source>
        <strain evidence="2 3">B1D3A</strain>
    </source>
</reference>
<keyword evidence="3" id="KW-1185">Reference proteome</keyword>
<sequence>MASEVDEIVQKANELIARTAARYERSSRRLARTRKDLMTRLKRMILAVATVLIGAAIAGFVLGGIGTTGVLLVLGLLVACLAFAFIPTLETVVEPGRLAQADLKTLPLKTEIWLDSQRKALPAPAIPILNAIGNRLETLAPQLARLDPAEPAAVEVRRLLSDHLPELVTGYQSIPAPLRNQPRNGRVPDAQLVEGLSVIEQEIATMTQQLASGDLDKLAVHNRYLELKYQEARDLGH</sequence>
<evidence type="ECO:0000313" key="3">
    <source>
        <dbReference type="Proteomes" id="UP001138540"/>
    </source>
</evidence>
<dbReference type="EMBL" id="JACHKA010000001">
    <property type="protein sequence ID" value="MBB5987362.1"/>
    <property type="molecule type" value="Genomic_DNA"/>
</dbReference>
<feature type="transmembrane region" description="Helical" evidence="1">
    <location>
        <begin position="44"/>
        <end position="65"/>
    </location>
</feature>
<organism evidence="2 3">
    <name type="scientific">Sphingobium lignivorans</name>
    <dbReference type="NCBI Taxonomy" id="2735886"/>
    <lineage>
        <taxon>Bacteria</taxon>
        <taxon>Pseudomonadati</taxon>
        <taxon>Pseudomonadota</taxon>
        <taxon>Alphaproteobacteria</taxon>
        <taxon>Sphingomonadales</taxon>
        <taxon>Sphingomonadaceae</taxon>
        <taxon>Sphingobium</taxon>
    </lineage>
</organism>
<evidence type="ECO:0000313" key="2">
    <source>
        <dbReference type="EMBL" id="MBB5987362.1"/>
    </source>
</evidence>
<keyword evidence="1" id="KW-1133">Transmembrane helix</keyword>
<evidence type="ECO:0000256" key="1">
    <source>
        <dbReference type="SAM" id="Phobius"/>
    </source>
</evidence>
<keyword evidence="1" id="KW-0472">Membrane</keyword>
<feature type="transmembrane region" description="Helical" evidence="1">
    <location>
        <begin position="71"/>
        <end position="89"/>
    </location>
</feature>
<dbReference type="Proteomes" id="UP001138540">
    <property type="component" value="Unassembled WGS sequence"/>
</dbReference>
<accession>A0ABR6NJA7</accession>
<comment type="caution">
    <text evidence="2">The sequence shown here is derived from an EMBL/GenBank/DDBJ whole genome shotgun (WGS) entry which is preliminary data.</text>
</comment>